<keyword evidence="2" id="KW-1185">Reference proteome</keyword>
<sequence>MLSYTVIRSTPKRNMAVRLSRVSHRQVAKRCDEDNLCCRHQGGGGVETCR</sequence>
<name>D7G6S3_ECTSI</name>
<dbReference type="InParanoid" id="D7G6S3"/>
<dbReference type="Proteomes" id="UP000002630">
    <property type="component" value="Linkage Group LG27"/>
</dbReference>
<organism evidence="1 2">
    <name type="scientific">Ectocarpus siliculosus</name>
    <name type="common">Brown alga</name>
    <name type="synonym">Conferva siliculosa</name>
    <dbReference type="NCBI Taxonomy" id="2880"/>
    <lineage>
        <taxon>Eukaryota</taxon>
        <taxon>Sar</taxon>
        <taxon>Stramenopiles</taxon>
        <taxon>Ochrophyta</taxon>
        <taxon>PX clade</taxon>
        <taxon>Phaeophyceae</taxon>
        <taxon>Ectocarpales</taxon>
        <taxon>Ectocarpaceae</taxon>
        <taxon>Ectocarpus</taxon>
    </lineage>
</organism>
<reference evidence="1 2" key="1">
    <citation type="journal article" date="2010" name="Nature">
        <title>The Ectocarpus genome and the independent evolution of multicellularity in brown algae.</title>
        <authorList>
            <person name="Cock J.M."/>
            <person name="Sterck L."/>
            <person name="Rouze P."/>
            <person name="Scornet D."/>
            <person name="Allen A.E."/>
            <person name="Amoutzias G."/>
            <person name="Anthouard V."/>
            <person name="Artiguenave F."/>
            <person name="Aury J.M."/>
            <person name="Badger J.H."/>
            <person name="Beszteri B."/>
            <person name="Billiau K."/>
            <person name="Bonnet E."/>
            <person name="Bothwell J.H."/>
            <person name="Bowler C."/>
            <person name="Boyen C."/>
            <person name="Brownlee C."/>
            <person name="Carrano C.J."/>
            <person name="Charrier B."/>
            <person name="Cho G.Y."/>
            <person name="Coelho S.M."/>
            <person name="Collen J."/>
            <person name="Corre E."/>
            <person name="Da Silva C."/>
            <person name="Delage L."/>
            <person name="Delaroque N."/>
            <person name="Dittami S.M."/>
            <person name="Doulbeau S."/>
            <person name="Elias M."/>
            <person name="Farnham G."/>
            <person name="Gachon C.M."/>
            <person name="Gschloessl B."/>
            <person name="Heesch S."/>
            <person name="Jabbari K."/>
            <person name="Jubin C."/>
            <person name="Kawai H."/>
            <person name="Kimura K."/>
            <person name="Kloareg B."/>
            <person name="Kupper F.C."/>
            <person name="Lang D."/>
            <person name="Le Bail A."/>
            <person name="Leblanc C."/>
            <person name="Lerouge P."/>
            <person name="Lohr M."/>
            <person name="Lopez P.J."/>
            <person name="Martens C."/>
            <person name="Maumus F."/>
            <person name="Michel G."/>
            <person name="Miranda-Saavedra D."/>
            <person name="Morales J."/>
            <person name="Moreau H."/>
            <person name="Motomura T."/>
            <person name="Nagasato C."/>
            <person name="Napoli C.A."/>
            <person name="Nelson D.R."/>
            <person name="Nyvall-Collen P."/>
            <person name="Peters A.F."/>
            <person name="Pommier C."/>
            <person name="Potin P."/>
            <person name="Poulain J."/>
            <person name="Quesneville H."/>
            <person name="Read B."/>
            <person name="Rensing S.A."/>
            <person name="Ritter A."/>
            <person name="Rousvoal S."/>
            <person name="Samanta M."/>
            <person name="Samson G."/>
            <person name="Schroeder D.C."/>
            <person name="Segurens B."/>
            <person name="Strittmatter M."/>
            <person name="Tonon T."/>
            <person name="Tregear J.W."/>
            <person name="Valentin K."/>
            <person name="von Dassow P."/>
            <person name="Yamagishi T."/>
            <person name="Van de Peer Y."/>
            <person name="Wincker P."/>
        </authorList>
    </citation>
    <scope>NUCLEOTIDE SEQUENCE [LARGE SCALE GENOMIC DNA]</scope>
    <source>
        <strain evidence="2">Ec32 / CCAP1310/4</strain>
    </source>
</reference>
<gene>
    <name evidence="1" type="ORF">Esi_0079_0051</name>
</gene>
<proteinExistence type="predicted"/>
<evidence type="ECO:0000313" key="2">
    <source>
        <dbReference type="Proteomes" id="UP000002630"/>
    </source>
</evidence>
<dbReference type="EMBL" id="FN649025">
    <property type="protein sequence ID" value="CBJ27617.1"/>
    <property type="molecule type" value="Genomic_DNA"/>
</dbReference>
<dbReference type="EMBL" id="FN649752">
    <property type="protein sequence ID" value="CBJ27617.1"/>
    <property type="molecule type" value="Genomic_DNA"/>
</dbReference>
<evidence type="ECO:0000313" key="1">
    <source>
        <dbReference type="EMBL" id="CBJ27617.1"/>
    </source>
</evidence>
<accession>D7G6S3</accession>
<dbReference type="AlphaFoldDB" id="D7G6S3"/>
<protein>
    <submittedName>
        <fullName evidence="1">Uncharacterized protein</fullName>
    </submittedName>
</protein>